<keyword evidence="3" id="KW-1185">Reference proteome</keyword>
<feature type="transmembrane region" description="Helical" evidence="1">
    <location>
        <begin position="66"/>
        <end position="88"/>
    </location>
</feature>
<evidence type="ECO:0000256" key="1">
    <source>
        <dbReference type="SAM" id="Phobius"/>
    </source>
</evidence>
<keyword evidence="1" id="KW-1133">Transmembrane helix</keyword>
<keyword evidence="1" id="KW-0472">Membrane</keyword>
<reference evidence="2" key="1">
    <citation type="submission" date="2021-03" db="EMBL/GenBank/DDBJ databases">
        <title>Draft genome sequence of rust myrtle Austropuccinia psidii MF-1, a brazilian biotype.</title>
        <authorList>
            <person name="Quecine M.C."/>
            <person name="Pachon D.M.R."/>
            <person name="Bonatelli M.L."/>
            <person name="Correr F.H."/>
            <person name="Franceschini L.M."/>
            <person name="Leite T.F."/>
            <person name="Margarido G.R.A."/>
            <person name="Almeida C.A."/>
            <person name="Ferrarezi J.A."/>
            <person name="Labate C.A."/>
        </authorList>
    </citation>
    <scope>NUCLEOTIDE SEQUENCE</scope>
    <source>
        <strain evidence="2">MF-1</strain>
    </source>
</reference>
<organism evidence="2 3">
    <name type="scientific">Austropuccinia psidii MF-1</name>
    <dbReference type="NCBI Taxonomy" id="1389203"/>
    <lineage>
        <taxon>Eukaryota</taxon>
        <taxon>Fungi</taxon>
        <taxon>Dikarya</taxon>
        <taxon>Basidiomycota</taxon>
        <taxon>Pucciniomycotina</taxon>
        <taxon>Pucciniomycetes</taxon>
        <taxon>Pucciniales</taxon>
        <taxon>Sphaerophragmiaceae</taxon>
        <taxon>Austropuccinia</taxon>
    </lineage>
</organism>
<dbReference type="OrthoDB" id="7771656at2759"/>
<keyword evidence="1" id="KW-0812">Transmembrane</keyword>
<dbReference type="AlphaFoldDB" id="A0A9Q3KWX1"/>
<feature type="non-terminal residue" evidence="2">
    <location>
        <position position="1"/>
    </location>
</feature>
<dbReference type="Proteomes" id="UP000765509">
    <property type="component" value="Unassembled WGS sequence"/>
</dbReference>
<comment type="caution">
    <text evidence="2">The sequence shown here is derived from an EMBL/GenBank/DDBJ whole genome shotgun (WGS) entry which is preliminary data.</text>
</comment>
<evidence type="ECO:0000313" key="2">
    <source>
        <dbReference type="EMBL" id="MBW0589028.1"/>
    </source>
</evidence>
<gene>
    <name evidence="2" type="ORF">O181_128743</name>
</gene>
<accession>A0A9Q3KWX1</accession>
<evidence type="ECO:0000313" key="3">
    <source>
        <dbReference type="Proteomes" id="UP000765509"/>
    </source>
</evidence>
<dbReference type="EMBL" id="AVOT02132669">
    <property type="protein sequence ID" value="MBW0589028.1"/>
    <property type="molecule type" value="Genomic_DNA"/>
</dbReference>
<proteinExistence type="predicted"/>
<sequence>YAWANSYFAEAILYLAEKKPHLIFSDGRPYQVSIRGNLANYGALGQQSPNVVHAIMTNYNRPHTRLIYVAGLLVLILLSWVFGVKSFWRKLKGPKNKDRPYMLLKHGD</sequence>
<protein>
    <submittedName>
        <fullName evidence="2">Uncharacterized protein</fullName>
    </submittedName>
</protein>
<name>A0A9Q3KWX1_9BASI</name>